<organism evidence="15 16">
    <name type="scientific">Porites evermanni</name>
    <dbReference type="NCBI Taxonomy" id="104178"/>
    <lineage>
        <taxon>Eukaryota</taxon>
        <taxon>Metazoa</taxon>
        <taxon>Cnidaria</taxon>
        <taxon>Anthozoa</taxon>
        <taxon>Hexacorallia</taxon>
        <taxon>Scleractinia</taxon>
        <taxon>Fungiina</taxon>
        <taxon>Poritidae</taxon>
        <taxon>Porites</taxon>
    </lineage>
</organism>
<dbReference type="InterPro" id="IPR043179">
    <property type="entry name" value="Vault_2_sf"/>
</dbReference>
<dbReference type="InterPro" id="IPR039059">
    <property type="entry name" value="MVP"/>
</dbReference>
<evidence type="ECO:0000259" key="12">
    <source>
        <dbReference type="Pfam" id="PF17794"/>
    </source>
</evidence>
<evidence type="ECO:0000256" key="9">
    <source>
        <dbReference type="SAM" id="Coils"/>
    </source>
</evidence>
<evidence type="ECO:0000256" key="3">
    <source>
        <dbReference type="ARBA" id="ARBA00018296"/>
    </source>
</evidence>
<feature type="coiled-coil region" evidence="9">
    <location>
        <begin position="688"/>
        <end position="771"/>
    </location>
</feature>
<keyword evidence="5" id="KW-0677">Repeat</keyword>
<proteinExistence type="predicted"/>
<evidence type="ECO:0000256" key="4">
    <source>
        <dbReference type="ARBA" id="ARBA00022490"/>
    </source>
</evidence>
<dbReference type="PANTHER" id="PTHR14165">
    <property type="entry name" value="MAJOR VAULT PROTEIN"/>
    <property type="match status" value="1"/>
</dbReference>
<dbReference type="CDD" id="cd06503">
    <property type="entry name" value="ATP-synt_Fo_b"/>
    <property type="match status" value="1"/>
</dbReference>
<feature type="domain" description="Major vault protein repeat" evidence="10">
    <location>
        <begin position="227"/>
        <end position="269"/>
    </location>
</feature>
<keyword evidence="16" id="KW-1185">Reference proteome</keyword>
<dbReference type="InterPro" id="IPR041134">
    <property type="entry name" value="Vault_2"/>
</dbReference>
<dbReference type="InterPro" id="IPR041139">
    <property type="entry name" value="MVP_rep_dom"/>
</dbReference>
<dbReference type="Gene3D" id="6.10.250.720">
    <property type="match status" value="1"/>
</dbReference>
<feature type="domain" description="Major vault protein repeat" evidence="10">
    <location>
        <begin position="332"/>
        <end position="377"/>
    </location>
</feature>
<dbReference type="InterPro" id="IPR021870">
    <property type="entry name" value="MVP_shoulder"/>
</dbReference>
<evidence type="ECO:0000256" key="5">
    <source>
        <dbReference type="ARBA" id="ARBA00022737"/>
    </source>
</evidence>
<evidence type="ECO:0000259" key="10">
    <source>
        <dbReference type="Pfam" id="PF01505"/>
    </source>
</evidence>
<evidence type="ECO:0000313" key="15">
    <source>
        <dbReference type="EMBL" id="CAH3020377.1"/>
    </source>
</evidence>
<evidence type="ECO:0000259" key="14">
    <source>
        <dbReference type="Pfam" id="PF17796"/>
    </source>
</evidence>
<dbReference type="InterPro" id="IPR036013">
    <property type="entry name" value="Band_7/SPFH_dom_sf"/>
</dbReference>
<feature type="repeat" description="MVP" evidence="8">
    <location>
        <begin position="64"/>
        <end position="124"/>
    </location>
</feature>
<evidence type="ECO:0000256" key="6">
    <source>
        <dbReference type="ARBA" id="ARBA00023242"/>
    </source>
</evidence>
<feature type="repeat" description="MVP" evidence="8">
    <location>
        <begin position="393"/>
        <end position="446"/>
    </location>
</feature>
<keyword evidence="7 8" id="KW-0687">Ribonucleoprotein</keyword>
<evidence type="ECO:0000256" key="7">
    <source>
        <dbReference type="ARBA" id="ARBA00023274"/>
    </source>
</evidence>
<dbReference type="InterPro" id="IPR041136">
    <property type="entry name" value="Vault_4"/>
</dbReference>
<evidence type="ECO:0000256" key="2">
    <source>
        <dbReference type="ARBA" id="ARBA00004496"/>
    </source>
</evidence>
<sequence>MSRKGAPTSQEGESIYRIPPYYYIHVLDQNTNVTKVEVGPKTFIRQDNEKVILGPDKMITVPPRHYCVVENPVLRDKDDRVVVDINGQIKLAHADQDIRLAQDPFPLYPGEVLKLGVTSLKVVMANSAIRLRAMLDYESESGEKRIAGDEWLFEGPGTYIPKKEVEVVETIRATIIQPNQAIRLRARKETKDRDGNLRVAGEEWLVKKIGAYLPGAYEEVVDVVDAYVLTEKKALHLRSTRTFKDDKGVVRKNGEEWLITMADTEAHIPNVYEEVVGVVDITTLNNRQYCVILDPVDKDGKPQLGQKRLVKGEKSFFLLPGEKLEQGIQDVFILGEDEGLILKANEGFIDVDEKEKEVPRRPGDRWMIRGPSEYVPPVQVEVVSRRKAIPLDENEGIYVRDIKTGRVRAVCGQTYMLTQDEELWEKELPPTVEQLLVGGKDPLADRGTRNVVVPQMKSEPTSGFERNKTSVVTFRVPHNAAVQIYDYKEKTARVVFGPELVMLCPDEQFTQLSLSGGKPKKPNVIKALCLLLGPDFCTDIVTVETSDHARLQLQLSYNWHFEVGEKSTKDAAKLFSVPDFVGDACKAIASRIRGAVAGVQFDDFHKNSAKIIRSSVFGLDENHKIRNKFTFPANSLNITSIDIQSVEPVDQRTRDALQKSVQLAIEITTNSQEATARHEAERLEQEAKGRLERQKITDEAEAERARKELLELQAQSAAVESTGQAKAEAQSRAEAARIEGEAAVQQAKLKAEAAKIEAESALQRLSKEREAELKYQSEQNSLDVSKSKEMAAIETEKFQNMVSSIGADTIQAIATAGPEMQVKLLQSLGLKSTLITDGSSPINLFSTAQGLIGALQQPSYE</sequence>
<evidence type="ECO:0000259" key="11">
    <source>
        <dbReference type="Pfam" id="PF11978"/>
    </source>
</evidence>
<feature type="domain" description="Major vault protein repeat" evidence="14">
    <location>
        <begin position="388"/>
        <end position="446"/>
    </location>
</feature>
<dbReference type="Pfam" id="PF17795">
    <property type="entry name" value="Vault_3"/>
    <property type="match status" value="1"/>
</dbReference>
<keyword evidence="6" id="KW-0539">Nucleus</keyword>
<dbReference type="PROSITE" id="PS51224">
    <property type="entry name" value="MVP"/>
    <property type="match status" value="7"/>
</dbReference>
<comment type="subcellular location">
    <subcellularLocation>
        <location evidence="2 8">Cytoplasm</location>
    </subcellularLocation>
    <subcellularLocation>
        <location evidence="1">Nucleus</location>
    </subcellularLocation>
</comment>
<dbReference type="InterPro" id="IPR040989">
    <property type="entry name" value="Vault_3"/>
</dbReference>
<feature type="domain" description="Major vault protein shoulder" evidence="11">
    <location>
        <begin position="533"/>
        <end position="650"/>
    </location>
</feature>
<dbReference type="EMBL" id="CALNXI010000145">
    <property type="protein sequence ID" value="CAH3020377.1"/>
    <property type="molecule type" value="Genomic_DNA"/>
</dbReference>
<dbReference type="InterPro" id="IPR002499">
    <property type="entry name" value="Vault_N"/>
</dbReference>
<keyword evidence="9" id="KW-0175">Coiled coil</keyword>
<protein>
    <recommendedName>
        <fullName evidence="3">Major vault protein</fullName>
    </recommendedName>
</protein>
<feature type="domain" description="Major vault protein repeat" evidence="12">
    <location>
        <begin position="58"/>
        <end position="117"/>
    </location>
</feature>
<feature type="domain" description="Major vault protein repeat" evidence="10">
    <location>
        <begin position="174"/>
        <end position="215"/>
    </location>
</feature>
<keyword evidence="4 8" id="KW-0963">Cytoplasm</keyword>
<dbReference type="Gene3D" id="6.20.380.10">
    <property type="match status" value="1"/>
</dbReference>
<dbReference type="Pfam" id="PF01505">
    <property type="entry name" value="Vault"/>
    <property type="match status" value="4"/>
</dbReference>
<dbReference type="CDD" id="cd08825">
    <property type="entry name" value="MVP_shoulder"/>
    <property type="match status" value="1"/>
</dbReference>
<reference evidence="15 16" key="1">
    <citation type="submission" date="2022-05" db="EMBL/GenBank/DDBJ databases">
        <authorList>
            <consortium name="Genoscope - CEA"/>
            <person name="William W."/>
        </authorList>
    </citation>
    <scope>NUCLEOTIDE SEQUENCE [LARGE SCALE GENOMIC DNA]</scope>
</reference>
<evidence type="ECO:0000256" key="8">
    <source>
        <dbReference type="PROSITE-ProRule" id="PRU00571"/>
    </source>
</evidence>
<dbReference type="Gene3D" id="2.30.30.620">
    <property type="match status" value="1"/>
</dbReference>
<dbReference type="Gene3D" id="3.30.479.30">
    <property type="entry name" value="Band 7 domain"/>
    <property type="match status" value="1"/>
</dbReference>
<evidence type="ECO:0000256" key="1">
    <source>
        <dbReference type="ARBA" id="ARBA00004123"/>
    </source>
</evidence>
<feature type="repeat" description="MVP" evidence="8">
    <location>
        <begin position="178"/>
        <end position="230"/>
    </location>
</feature>
<feature type="repeat" description="MVP" evidence="8">
    <location>
        <begin position="287"/>
        <end position="335"/>
    </location>
</feature>
<comment type="caution">
    <text evidence="15">The sequence shown here is derived from an EMBL/GenBank/DDBJ whole genome shotgun (WGS) entry which is preliminary data.</text>
</comment>
<accession>A0ABN8LXQ2</accession>
<feature type="domain" description="Major vault protein repeat" evidence="10">
    <location>
        <begin position="121"/>
        <end position="161"/>
    </location>
</feature>
<feature type="domain" description="Major vault protein repeat" evidence="12">
    <location>
        <begin position="281"/>
        <end position="328"/>
    </location>
</feature>
<feature type="domain" description="Major vault protein repeat" evidence="13">
    <location>
        <begin position="471"/>
        <end position="532"/>
    </location>
</feature>
<dbReference type="Pfam" id="PF11978">
    <property type="entry name" value="MVP_shoulder"/>
    <property type="match status" value="1"/>
</dbReference>
<feature type="repeat" description="MVP" evidence="8">
    <location>
        <begin position="125"/>
        <end position="177"/>
    </location>
</feature>
<evidence type="ECO:0000259" key="13">
    <source>
        <dbReference type="Pfam" id="PF17795"/>
    </source>
</evidence>
<evidence type="ECO:0000313" key="16">
    <source>
        <dbReference type="Proteomes" id="UP001159427"/>
    </source>
</evidence>
<dbReference type="Proteomes" id="UP001159427">
    <property type="component" value="Unassembled WGS sequence"/>
</dbReference>
<dbReference type="PANTHER" id="PTHR14165:SF3">
    <property type="entry name" value="MAJOR VAULT PROTEIN"/>
    <property type="match status" value="1"/>
</dbReference>
<dbReference type="Gene3D" id="2.30.30.550">
    <property type="entry name" value="Major Vault Protein repeat"/>
    <property type="match status" value="4"/>
</dbReference>
<dbReference type="Gene3D" id="2.30.30.560">
    <property type="match status" value="2"/>
</dbReference>
<dbReference type="InterPro" id="IPR043023">
    <property type="entry name" value="MVP_rep_sf"/>
</dbReference>
<dbReference type="Gene3D" id="2.30.30.570">
    <property type="match status" value="2"/>
</dbReference>
<dbReference type="Pfam" id="PF17794">
    <property type="entry name" value="Vault_2"/>
    <property type="match status" value="2"/>
</dbReference>
<feature type="repeat" description="MVP" evidence="8">
    <location>
        <begin position="336"/>
        <end position="392"/>
    </location>
</feature>
<dbReference type="Pfam" id="PF17796">
    <property type="entry name" value="Vault_4"/>
    <property type="match status" value="1"/>
</dbReference>
<name>A0ABN8LXQ2_9CNID</name>
<gene>
    <name evidence="15" type="ORF">PEVE_00006852</name>
</gene>
<feature type="repeat" description="MVP" evidence="8">
    <location>
        <begin position="231"/>
        <end position="285"/>
    </location>
</feature>